<sequence>MELQSADRWNRNTFLVCGKLSQLTLGGGWVCRRCFVHDAPRFSSSTARNRGACSVSSSGEEQTPSGRWSS</sequence>
<accession>A0A8R7U981</accession>
<keyword evidence="3" id="KW-1185">Reference proteome</keyword>
<evidence type="ECO:0000313" key="2">
    <source>
        <dbReference type="EnsemblPlants" id="TuG1812G0400003292.01.T01"/>
    </source>
</evidence>
<reference evidence="2" key="2">
    <citation type="submission" date="2018-03" db="EMBL/GenBank/DDBJ databases">
        <title>The Triticum urartu genome reveals the dynamic nature of wheat genome evolution.</title>
        <authorList>
            <person name="Ling H."/>
            <person name="Ma B."/>
            <person name="Shi X."/>
            <person name="Liu H."/>
            <person name="Dong L."/>
            <person name="Sun H."/>
            <person name="Cao Y."/>
            <person name="Gao Q."/>
            <person name="Zheng S."/>
            <person name="Li Y."/>
            <person name="Yu Y."/>
            <person name="Du H."/>
            <person name="Qi M."/>
            <person name="Li Y."/>
            <person name="Yu H."/>
            <person name="Cui Y."/>
            <person name="Wang N."/>
            <person name="Chen C."/>
            <person name="Wu H."/>
            <person name="Zhao Y."/>
            <person name="Zhang J."/>
            <person name="Li Y."/>
            <person name="Zhou W."/>
            <person name="Zhang B."/>
            <person name="Hu W."/>
            <person name="Eijk M."/>
            <person name="Tang J."/>
            <person name="Witsenboer H."/>
            <person name="Zhao S."/>
            <person name="Li Z."/>
            <person name="Zhang A."/>
            <person name="Wang D."/>
            <person name="Liang C."/>
        </authorList>
    </citation>
    <scope>NUCLEOTIDE SEQUENCE [LARGE SCALE GENOMIC DNA]</scope>
    <source>
        <strain evidence="2">cv. G1812</strain>
    </source>
</reference>
<name>A0A8R7U981_TRIUA</name>
<reference evidence="3" key="1">
    <citation type="journal article" date="2013" name="Nature">
        <title>Draft genome of the wheat A-genome progenitor Triticum urartu.</title>
        <authorList>
            <person name="Ling H.Q."/>
            <person name="Zhao S."/>
            <person name="Liu D."/>
            <person name="Wang J."/>
            <person name="Sun H."/>
            <person name="Zhang C."/>
            <person name="Fan H."/>
            <person name="Li D."/>
            <person name="Dong L."/>
            <person name="Tao Y."/>
            <person name="Gao C."/>
            <person name="Wu H."/>
            <person name="Li Y."/>
            <person name="Cui Y."/>
            <person name="Guo X."/>
            <person name="Zheng S."/>
            <person name="Wang B."/>
            <person name="Yu K."/>
            <person name="Liang Q."/>
            <person name="Yang W."/>
            <person name="Lou X."/>
            <person name="Chen J."/>
            <person name="Feng M."/>
            <person name="Jian J."/>
            <person name="Zhang X."/>
            <person name="Luo G."/>
            <person name="Jiang Y."/>
            <person name="Liu J."/>
            <person name="Wang Z."/>
            <person name="Sha Y."/>
            <person name="Zhang B."/>
            <person name="Wu H."/>
            <person name="Tang D."/>
            <person name="Shen Q."/>
            <person name="Xue P."/>
            <person name="Zou S."/>
            <person name="Wang X."/>
            <person name="Liu X."/>
            <person name="Wang F."/>
            <person name="Yang Y."/>
            <person name="An X."/>
            <person name="Dong Z."/>
            <person name="Zhang K."/>
            <person name="Zhang X."/>
            <person name="Luo M.C."/>
            <person name="Dvorak J."/>
            <person name="Tong Y."/>
            <person name="Wang J."/>
            <person name="Yang H."/>
            <person name="Li Z."/>
            <person name="Wang D."/>
            <person name="Zhang A."/>
            <person name="Wang J."/>
        </authorList>
    </citation>
    <scope>NUCLEOTIDE SEQUENCE</scope>
    <source>
        <strain evidence="3">cv. G1812</strain>
    </source>
</reference>
<feature type="region of interest" description="Disordered" evidence="1">
    <location>
        <begin position="43"/>
        <end position="70"/>
    </location>
</feature>
<protein>
    <submittedName>
        <fullName evidence="2">Uncharacterized protein</fullName>
    </submittedName>
</protein>
<proteinExistence type="predicted"/>
<dbReference type="Proteomes" id="UP000015106">
    <property type="component" value="Chromosome 4"/>
</dbReference>
<evidence type="ECO:0000256" key="1">
    <source>
        <dbReference type="SAM" id="MobiDB-lite"/>
    </source>
</evidence>
<evidence type="ECO:0000313" key="3">
    <source>
        <dbReference type="Proteomes" id="UP000015106"/>
    </source>
</evidence>
<dbReference type="EnsemblPlants" id="TuG1812G0400003292.01.T01">
    <property type="protein sequence ID" value="TuG1812G0400003292.01.T01"/>
    <property type="gene ID" value="TuG1812G0400003292.01"/>
</dbReference>
<dbReference type="AlphaFoldDB" id="A0A8R7U981"/>
<organism evidence="2 3">
    <name type="scientific">Triticum urartu</name>
    <name type="common">Red wild einkorn</name>
    <name type="synonym">Crithodium urartu</name>
    <dbReference type="NCBI Taxonomy" id="4572"/>
    <lineage>
        <taxon>Eukaryota</taxon>
        <taxon>Viridiplantae</taxon>
        <taxon>Streptophyta</taxon>
        <taxon>Embryophyta</taxon>
        <taxon>Tracheophyta</taxon>
        <taxon>Spermatophyta</taxon>
        <taxon>Magnoliopsida</taxon>
        <taxon>Liliopsida</taxon>
        <taxon>Poales</taxon>
        <taxon>Poaceae</taxon>
        <taxon>BOP clade</taxon>
        <taxon>Pooideae</taxon>
        <taxon>Triticodae</taxon>
        <taxon>Triticeae</taxon>
        <taxon>Triticinae</taxon>
        <taxon>Triticum</taxon>
    </lineage>
</organism>
<dbReference type="Gramene" id="TuG1812G0400003292.01.T01">
    <property type="protein sequence ID" value="TuG1812G0400003292.01.T01"/>
    <property type="gene ID" value="TuG1812G0400003292.01"/>
</dbReference>
<reference evidence="2" key="3">
    <citation type="submission" date="2022-06" db="UniProtKB">
        <authorList>
            <consortium name="EnsemblPlants"/>
        </authorList>
    </citation>
    <scope>IDENTIFICATION</scope>
</reference>